<accession>A0A814GBX4</accession>
<evidence type="ECO:0000313" key="1">
    <source>
        <dbReference type="EMBL" id="CAF0993121.1"/>
    </source>
</evidence>
<keyword evidence="2" id="KW-1185">Reference proteome</keyword>
<name>A0A814GBX4_9BILA</name>
<dbReference type="AlphaFoldDB" id="A0A814GBX4"/>
<proteinExistence type="predicted"/>
<comment type="caution">
    <text evidence="1">The sequence shown here is derived from an EMBL/GenBank/DDBJ whole genome shotgun (WGS) entry which is preliminary data.</text>
</comment>
<reference evidence="1" key="1">
    <citation type="submission" date="2021-02" db="EMBL/GenBank/DDBJ databases">
        <authorList>
            <person name="Nowell W R."/>
        </authorList>
    </citation>
    <scope>NUCLEOTIDE SEQUENCE</scope>
    <source>
        <strain evidence="1">Ploen Becks lab</strain>
    </source>
</reference>
<dbReference type="Proteomes" id="UP000663879">
    <property type="component" value="Unassembled WGS sequence"/>
</dbReference>
<evidence type="ECO:0000313" key="2">
    <source>
        <dbReference type="Proteomes" id="UP000663879"/>
    </source>
</evidence>
<sequence>MQNSTIIHENSIPLENKVSKIDHLYSFVVKEDNLQNHVVNIKTGSKLDYVDLSNNFKLSLLKFLDDEFEARKRRLKEIVILGILNEGNYSKIIQRLFKTLNQECPINFNRLTSKTKQPPPVICKLKSAYHVMTILQNSFK</sequence>
<gene>
    <name evidence="1" type="ORF">OXX778_LOCUS16018</name>
</gene>
<dbReference type="EMBL" id="CAJNOC010003678">
    <property type="protein sequence ID" value="CAF0993121.1"/>
    <property type="molecule type" value="Genomic_DNA"/>
</dbReference>
<protein>
    <submittedName>
        <fullName evidence="1">Uncharacterized protein</fullName>
    </submittedName>
</protein>
<organism evidence="1 2">
    <name type="scientific">Brachionus calyciflorus</name>
    <dbReference type="NCBI Taxonomy" id="104777"/>
    <lineage>
        <taxon>Eukaryota</taxon>
        <taxon>Metazoa</taxon>
        <taxon>Spiralia</taxon>
        <taxon>Gnathifera</taxon>
        <taxon>Rotifera</taxon>
        <taxon>Eurotatoria</taxon>
        <taxon>Monogononta</taxon>
        <taxon>Pseudotrocha</taxon>
        <taxon>Ploima</taxon>
        <taxon>Brachionidae</taxon>
        <taxon>Brachionus</taxon>
    </lineage>
</organism>